<dbReference type="EMBL" id="CP036425">
    <property type="protein sequence ID" value="QDU35469.1"/>
    <property type="molecule type" value="Genomic_DNA"/>
</dbReference>
<gene>
    <name evidence="1" type="ORF">KS4_35520</name>
</gene>
<evidence type="ECO:0000313" key="1">
    <source>
        <dbReference type="EMBL" id="QDU35469.1"/>
    </source>
</evidence>
<organism evidence="1 2">
    <name type="scientific">Poriferisphaera corsica</name>
    <dbReference type="NCBI Taxonomy" id="2528020"/>
    <lineage>
        <taxon>Bacteria</taxon>
        <taxon>Pseudomonadati</taxon>
        <taxon>Planctomycetota</taxon>
        <taxon>Phycisphaerae</taxon>
        <taxon>Phycisphaerales</taxon>
        <taxon>Phycisphaeraceae</taxon>
        <taxon>Poriferisphaera</taxon>
    </lineage>
</organism>
<sequence length="82" mass="8524">MSDAGDDGWGGGVAYPARFAATSAVYGGESCEVLLEVLLVEVAEVFRLCGAVAVADSLDHLFFAHGRSLLARYTSIQIGESG</sequence>
<protein>
    <submittedName>
        <fullName evidence="1">Uncharacterized protein</fullName>
    </submittedName>
</protein>
<name>A0A517YZ51_9BACT</name>
<accession>A0A517YZ51</accession>
<proteinExistence type="predicted"/>
<reference evidence="1 2" key="1">
    <citation type="submission" date="2019-02" db="EMBL/GenBank/DDBJ databases">
        <title>Deep-cultivation of Planctomycetes and their phenomic and genomic characterization uncovers novel biology.</title>
        <authorList>
            <person name="Wiegand S."/>
            <person name="Jogler M."/>
            <person name="Boedeker C."/>
            <person name="Pinto D."/>
            <person name="Vollmers J."/>
            <person name="Rivas-Marin E."/>
            <person name="Kohn T."/>
            <person name="Peeters S.H."/>
            <person name="Heuer A."/>
            <person name="Rast P."/>
            <person name="Oberbeckmann S."/>
            <person name="Bunk B."/>
            <person name="Jeske O."/>
            <person name="Meyerdierks A."/>
            <person name="Storesund J.E."/>
            <person name="Kallscheuer N."/>
            <person name="Luecker S."/>
            <person name="Lage O.M."/>
            <person name="Pohl T."/>
            <person name="Merkel B.J."/>
            <person name="Hornburger P."/>
            <person name="Mueller R.-W."/>
            <person name="Bruemmer F."/>
            <person name="Labrenz M."/>
            <person name="Spormann A.M."/>
            <person name="Op den Camp H."/>
            <person name="Overmann J."/>
            <person name="Amann R."/>
            <person name="Jetten M.S.M."/>
            <person name="Mascher T."/>
            <person name="Medema M.H."/>
            <person name="Devos D.P."/>
            <person name="Kaster A.-K."/>
            <person name="Ovreas L."/>
            <person name="Rohde M."/>
            <person name="Galperin M.Y."/>
            <person name="Jogler C."/>
        </authorList>
    </citation>
    <scope>NUCLEOTIDE SEQUENCE [LARGE SCALE GENOMIC DNA]</scope>
    <source>
        <strain evidence="1 2">KS4</strain>
    </source>
</reference>
<evidence type="ECO:0000313" key="2">
    <source>
        <dbReference type="Proteomes" id="UP000317369"/>
    </source>
</evidence>
<dbReference type="AlphaFoldDB" id="A0A517YZ51"/>
<dbReference type="Proteomes" id="UP000317369">
    <property type="component" value="Chromosome"/>
</dbReference>
<dbReference type="KEGG" id="pcor:KS4_35520"/>
<keyword evidence="2" id="KW-1185">Reference proteome</keyword>